<accession>A0A3N8QK30</accession>
<feature type="non-terminal residue" evidence="1">
    <location>
        <position position="88"/>
    </location>
</feature>
<organism evidence="1 2">
    <name type="scientific">Burkholderia contaminans</name>
    <dbReference type="NCBI Taxonomy" id="488447"/>
    <lineage>
        <taxon>Bacteria</taxon>
        <taxon>Pseudomonadati</taxon>
        <taxon>Pseudomonadota</taxon>
        <taxon>Betaproteobacteria</taxon>
        <taxon>Burkholderiales</taxon>
        <taxon>Burkholderiaceae</taxon>
        <taxon>Burkholderia</taxon>
        <taxon>Burkholderia cepacia complex</taxon>
    </lineage>
</organism>
<reference evidence="1 2" key="1">
    <citation type="submission" date="2018-08" db="EMBL/GenBank/DDBJ databases">
        <title>Comparative analysis of Burkholderia isolates from Puerto Rico.</title>
        <authorList>
            <person name="Hall C."/>
            <person name="Sahl J."/>
            <person name="Wagner D."/>
        </authorList>
    </citation>
    <scope>NUCLEOTIDE SEQUENCE [LARGE SCALE GENOMIC DNA]</scope>
    <source>
        <strain evidence="1 2">Bp9001</strain>
    </source>
</reference>
<gene>
    <name evidence="1" type="ORF">DF037_33090</name>
</gene>
<protein>
    <submittedName>
        <fullName evidence="1">Uncharacterized protein</fullName>
    </submittedName>
</protein>
<evidence type="ECO:0000313" key="2">
    <source>
        <dbReference type="Proteomes" id="UP000269271"/>
    </source>
</evidence>
<dbReference type="AlphaFoldDB" id="A0A3N8QK30"/>
<dbReference type="EMBL" id="QTQX01000029">
    <property type="protein sequence ID" value="RQT19596.1"/>
    <property type="molecule type" value="Genomic_DNA"/>
</dbReference>
<comment type="caution">
    <text evidence="1">The sequence shown here is derived from an EMBL/GenBank/DDBJ whole genome shotgun (WGS) entry which is preliminary data.</text>
</comment>
<proteinExistence type="predicted"/>
<evidence type="ECO:0000313" key="1">
    <source>
        <dbReference type="EMBL" id="RQT19596.1"/>
    </source>
</evidence>
<sequence length="88" mass="9991">MKPATRRIVQIRAIQKLLENQLAGVVIETRHQPVSRAVFQVEANCLCMRSIIKIKTRRLLKTENQPHLVGISTTSAFDTDTLIDRLPV</sequence>
<name>A0A3N8QK30_9BURK</name>
<dbReference type="Proteomes" id="UP000269271">
    <property type="component" value="Unassembled WGS sequence"/>
</dbReference>